<dbReference type="InterPro" id="IPR017451">
    <property type="entry name" value="F-box-assoc_interact_dom"/>
</dbReference>
<dbReference type="Proteomes" id="UP001642360">
    <property type="component" value="Unassembled WGS sequence"/>
</dbReference>
<evidence type="ECO:0000259" key="1">
    <source>
        <dbReference type="Pfam" id="PF08268"/>
    </source>
</evidence>
<gene>
    <name evidence="2" type="ORF">ILEXP_LOCUS17332</name>
</gene>
<proteinExistence type="predicted"/>
<dbReference type="InterPro" id="IPR013187">
    <property type="entry name" value="F-box-assoc_dom_typ3"/>
</dbReference>
<dbReference type="NCBIfam" id="TIGR01640">
    <property type="entry name" value="F_box_assoc_1"/>
    <property type="match status" value="1"/>
</dbReference>
<evidence type="ECO:0000313" key="3">
    <source>
        <dbReference type="Proteomes" id="UP001642360"/>
    </source>
</evidence>
<reference evidence="2 3" key="1">
    <citation type="submission" date="2024-02" db="EMBL/GenBank/DDBJ databases">
        <authorList>
            <person name="Vignale AGUSTIN F."/>
            <person name="Sosa J E."/>
            <person name="Modenutti C."/>
        </authorList>
    </citation>
    <scope>NUCLEOTIDE SEQUENCE [LARGE SCALE GENOMIC DNA]</scope>
</reference>
<dbReference type="AlphaFoldDB" id="A0ABC8S264"/>
<evidence type="ECO:0000313" key="2">
    <source>
        <dbReference type="EMBL" id="CAK9149289.1"/>
    </source>
</evidence>
<dbReference type="EMBL" id="CAUOFW020001859">
    <property type="protein sequence ID" value="CAK9149289.1"/>
    <property type="molecule type" value="Genomic_DNA"/>
</dbReference>
<comment type="caution">
    <text evidence="2">The sequence shown here is derived from an EMBL/GenBank/DDBJ whole genome shotgun (WGS) entry which is preliminary data.</text>
</comment>
<dbReference type="PANTHER" id="PTHR31111">
    <property type="entry name" value="BNAA05G37150D PROTEIN-RELATED"/>
    <property type="match status" value="1"/>
</dbReference>
<protein>
    <recommendedName>
        <fullName evidence="1">F-box associated beta-propeller type 3 domain-containing protein</fullName>
    </recommendedName>
</protein>
<dbReference type="PANTHER" id="PTHR31111:SF136">
    <property type="entry name" value="F-BOX ASSOCIATED DOMAIN-CONTAINING PROTEIN"/>
    <property type="match status" value="1"/>
</dbReference>
<organism evidence="2 3">
    <name type="scientific">Ilex paraguariensis</name>
    <name type="common">yerba mate</name>
    <dbReference type="NCBI Taxonomy" id="185542"/>
    <lineage>
        <taxon>Eukaryota</taxon>
        <taxon>Viridiplantae</taxon>
        <taxon>Streptophyta</taxon>
        <taxon>Embryophyta</taxon>
        <taxon>Tracheophyta</taxon>
        <taxon>Spermatophyta</taxon>
        <taxon>Magnoliopsida</taxon>
        <taxon>eudicotyledons</taxon>
        <taxon>Gunneridae</taxon>
        <taxon>Pentapetalae</taxon>
        <taxon>asterids</taxon>
        <taxon>campanulids</taxon>
        <taxon>Aquifoliales</taxon>
        <taxon>Aquifoliaceae</taxon>
        <taxon>Ilex</taxon>
    </lineage>
</organism>
<sequence length="345" mass="39852">MSVYNKKLKSQCLVLACPEGGRWSNIQLLSMQTVKYERFYLSQNINGLVCWLKNSFDDNNKYAYICNPSTRELTKLPLIHRTTRSSGRSYSSYHFGFDPSSKAFQVLNIRISRIVGRPYFVACHIYTLGGKSWRRIHSALPFVCNDDLPWSLSSLKSCLCLNGALHWIHLDMIVIVVFDLKDEKFRIIPLPKSVVFRSISPILLLQVDGNLVVACIPEDLYNYRNMKMELWTLEDYQREVWIKEDIIIPFRCDLNDSHVYAIPTLGKIWLKPTTLFNDESSGEDYLAEFFYDAKNKSFSSIRIPELSEGFLPYVQSITNHTESIFSLSSQQTKALSRSGKKNHLL</sequence>
<accession>A0ABC8S264</accession>
<dbReference type="Pfam" id="PF08268">
    <property type="entry name" value="FBA_3"/>
    <property type="match status" value="1"/>
</dbReference>
<feature type="domain" description="F-box associated beta-propeller type 3" evidence="1">
    <location>
        <begin position="30"/>
        <end position="308"/>
    </location>
</feature>
<keyword evidence="3" id="KW-1185">Reference proteome</keyword>
<name>A0ABC8S264_9AQUA</name>